<comment type="caution">
    <text evidence="1">The sequence shown here is derived from an EMBL/GenBank/DDBJ whole genome shotgun (WGS) entry which is preliminary data.</text>
</comment>
<reference evidence="1 2" key="1">
    <citation type="journal article" date="2021" name="Commun. Biol.">
        <title>Genomic insights into the host specific adaptation of the Pneumocystis genus.</title>
        <authorList>
            <person name="Cisse O.H."/>
            <person name="Ma L."/>
            <person name="Dekker J.P."/>
            <person name="Khil P.P."/>
            <person name="Youn J.-H."/>
            <person name="Brenchley J.M."/>
            <person name="Blair R."/>
            <person name="Pahar B."/>
            <person name="Chabe M."/>
            <person name="Van Rompay K.K.A."/>
            <person name="Keesler R."/>
            <person name="Sukura A."/>
            <person name="Hirsch V."/>
            <person name="Kutty G."/>
            <person name="Liu Y."/>
            <person name="Peng L."/>
            <person name="Chen J."/>
            <person name="Song J."/>
            <person name="Weissenbacher-Lang C."/>
            <person name="Xu J."/>
            <person name="Upham N.S."/>
            <person name="Stajich J.E."/>
            <person name="Cuomo C.A."/>
            <person name="Cushion M.T."/>
            <person name="Kovacs J.A."/>
        </authorList>
    </citation>
    <scope>NUCLEOTIDE SEQUENCE [LARGE SCALE GENOMIC DNA]</scope>
    <source>
        <strain evidence="1 2">RABM</strain>
    </source>
</reference>
<dbReference type="EMBL" id="JABTEG010000001">
    <property type="protein sequence ID" value="KAG4306110.1"/>
    <property type="molecule type" value="Genomic_DNA"/>
</dbReference>
<name>A0ACB7CF11_9ASCO</name>
<evidence type="ECO:0000313" key="2">
    <source>
        <dbReference type="Proteomes" id="UP000768646"/>
    </source>
</evidence>
<keyword evidence="2" id="KW-1185">Reference proteome</keyword>
<organism evidence="1 2">
    <name type="scientific">Pneumocystis oryctolagi</name>
    <dbReference type="NCBI Taxonomy" id="42067"/>
    <lineage>
        <taxon>Eukaryota</taxon>
        <taxon>Fungi</taxon>
        <taxon>Dikarya</taxon>
        <taxon>Ascomycota</taxon>
        <taxon>Taphrinomycotina</taxon>
        <taxon>Pneumocystomycetes</taxon>
        <taxon>Pneumocystaceae</taxon>
        <taxon>Pneumocystis</taxon>
    </lineage>
</organism>
<accession>A0ACB7CF11</accession>
<protein>
    <submittedName>
        <fullName evidence="1">Uncharacterized protein</fullName>
    </submittedName>
</protein>
<sequence>MMTAPETYHTKKTIDPESKKSCKLKKGSKISEDQSFPVSKDLSNIPLTKDNISNTVLQNNIKTEINNTRASSRSIYNNYSHTLPYKQLEIKHDDSACFSQNNISLEHSKKYNTYKSDTEDWIERGSARKVIEINEENGVVSKVIKKNIKDFILGRTLGEGSYSTVIAAKDKQTSKEYAIKILDKRHIIKEKKVKYVYIEKDTLNKLGNHPGVVQLYYTFQDERNLYFVLSLASNGELLNFVKHLGSLDEECTRYYGAQILDALHYIHSCGIIHRDLKPENVLLDDKMKIKITDFGTAKILDLPAKNSNEISKSNNEDDIIENENHLSRANSFVGTAEYVSPELLIDKVAYKSSDIWAYGCIIYQLFVGRPPFKASNEYQTFQKIINLKYQFPSNFPPNAKDLCEHILILDPLKRLTIEELKSHKFFDGMLWGKALWKTDPPKLKPYKIPIIPENSQKPSVNIKLDSSPPTLLDTPKQKKHKQRTSHFSQTVYEQNVEDTALSELDMLWSSVLDLPNERLLRLGPVLMSIGRRVSEGGILSGKSPKFSRFLQRKKTRNLLITSKGRALFVTEESNGEKKVKSEIPLGKSNIKIRLEGNSGRLWVIETPNKVYNFDDHHKRAVEWVELIEKVNKERCNYSINAQKTIEFCQ</sequence>
<proteinExistence type="predicted"/>
<dbReference type="Proteomes" id="UP000768646">
    <property type="component" value="Unassembled WGS sequence"/>
</dbReference>
<gene>
    <name evidence="1" type="ORF">PORY_000098</name>
</gene>
<evidence type="ECO:0000313" key="1">
    <source>
        <dbReference type="EMBL" id="KAG4306110.1"/>
    </source>
</evidence>